<accession>A0AB39ZRQ1</accession>
<keyword evidence="4" id="KW-1185">Reference proteome</keyword>
<dbReference type="PANTHER" id="PTHR46599">
    <property type="entry name" value="PIGGYBAC TRANSPOSABLE ELEMENT-DERIVED PROTEIN 4"/>
    <property type="match status" value="1"/>
</dbReference>
<gene>
    <name evidence="5" type="primary">LOC108018533</name>
</gene>
<feature type="compositionally biased region" description="Basic and acidic residues" evidence="1">
    <location>
        <begin position="85"/>
        <end position="105"/>
    </location>
</feature>
<dbReference type="Proteomes" id="UP001652628">
    <property type="component" value="Chromosome 3"/>
</dbReference>
<dbReference type="InterPro" id="IPR032718">
    <property type="entry name" value="PGBD4_Znf_C"/>
</dbReference>
<feature type="region of interest" description="Disordered" evidence="1">
    <location>
        <begin position="137"/>
        <end position="160"/>
    </location>
</feature>
<dbReference type="InterPro" id="IPR029526">
    <property type="entry name" value="PGBD"/>
</dbReference>
<evidence type="ECO:0000259" key="2">
    <source>
        <dbReference type="Pfam" id="PF13842"/>
    </source>
</evidence>
<feature type="domain" description="PiggyBac transposable element-derived protein" evidence="3">
    <location>
        <begin position="213"/>
        <end position="563"/>
    </location>
</feature>
<dbReference type="Pfam" id="PF13843">
    <property type="entry name" value="DDE_Tnp_1_7"/>
    <property type="match status" value="1"/>
</dbReference>
<evidence type="ECO:0000259" key="3">
    <source>
        <dbReference type="Pfam" id="PF13843"/>
    </source>
</evidence>
<dbReference type="RefSeq" id="XP_016941575.4">
    <property type="nucleotide sequence ID" value="XM_017086086.4"/>
</dbReference>
<evidence type="ECO:0000256" key="1">
    <source>
        <dbReference type="SAM" id="MobiDB-lite"/>
    </source>
</evidence>
<sequence>MATFRTGGNTAGSPRNRRIEEVRKSTHYTTCDSSERGRETERSKKNTRCCCRSFRCLQYLQEFEKKTKPDEMSSSGRKRKQQLKPRQDDHRSPVKRRSVDIKTEPLDGYPALADYDLSTADIKPDLTELQLQLAVEQQADTTASRSELEHQESDSDEDGYSELNYHEADVFCQDETDDYDPDWSSQQTGSRLLFKFPTPSQQTGLKFGKRFQCPQHYFNQLLGNRSRFFISLAQSSNLKGGASKSQPTTAEEMETFVALSLLMSDLKLDHLSDYWSTNMFYGFVGFTGKMTLERYQQLLRCLNFDALPSQAGKTKSKDFPLLNFINERMEDLYICGQQLVLNDPITLWKGKFSYQEDLPNKFRTNSLLLHMITEQSGLVVKLLPEIVRHEDAPAWVRNSRQLVEHRNKLALKLMEDYQGGRTVYVSKFYGSYGLAHELAKRSTYCTGLLDRNRYGNSKALVHQRLASNSISTSYATSLMMAKWRRRAKSLYFFSSDCLAIYAKELSMQKTNARPKLIQELDWQLRPANESRQHLIHYQPACKELPADKKLAIFLLNILVYNAYLLYLANGQNPRGGHLKSYSEFRVAIIKSLLREEVINEAVVVSPQKSEEPDKVRNKLVADSKMKTTRHEPVLIEQNGKPARKNCRHCHKGGMLQFSKFMCNSCPDKPGLCQEPCFWLWHEQLKK</sequence>
<dbReference type="GeneID" id="108018533"/>
<dbReference type="Pfam" id="PF13842">
    <property type="entry name" value="zf-Tnp_2"/>
    <property type="match status" value="1"/>
</dbReference>
<evidence type="ECO:0000313" key="4">
    <source>
        <dbReference type="Proteomes" id="UP001652628"/>
    </source>
</evidence>
<reference evidence="5" key="1">
    <citation type="submission" date="2025-08" db="UniProtKB">
        <authorList>
            <consortium name="RefSeq"/>
        </authorList>
    </citation>
    <scope>IDENTIFICATION</scope>
</reference>
<feature type="compositionally biased region" description="Polar residues" evidence="1">
    <location>
        <begin position="1"/>
        <end position="13"/>
    </location>
</feature>
<protein>
    <recommendedName>
        <fullName evidence="6">PiggyBac transposable element-derived protein domain-containing protein</fullName>
    </recommendedName>
</protein>
<evidence type="ECO:0000313" key="5">
    <source>
        <dbReference type="RefSeq" id="XP_016941575.4"/>
    </source>
</evidence>
<proteinExistence type="predicted"/>
<feature type="region of interest" description="Disordered" evidence="1">
    <location>
        <begin position="66"/>
        <end position="110"/>
    </location>
</feature>
<feature type="region of interest" description="Disordered" evidence="1">
    <location>
        <begin position="1"/>
        <end position="39"/>
    </location>
</feature>
<name>A0AB39ZRQ1_DROSZ</name>
<dbReference type="PANTHER" id="PTHR46599:SF3">
    <property type="entry name" value="PIGGYBAC TRANSPOSABLE ELEMENT-DERIVED PROTEIN 4"/>
    <property type="match status" value="1"/>
</dbReference>
<dbReference type="AlphaFoldDB" id="A0AB39ZRQ1"/>
<evidence type="ECO:0008006" key="6">
    <source>
        <dbReference type="Google" id="ProtNLM"/>
    </source>
</evidence>
<organism evidence="4 5">
    <name type="scientific">Drosophila suzukii</name>
    <name type="common">Spotted-wing drosophila fruit fly</name>
    <dbReference type="NCBI Taxonomy" id="28584"/>
    <lineage>
        <taxon>Eukaryota</taxon>
        <taxon>Metazoa</taxon>
        <taxon>Ecdysozoa</taxon>
        <taxon>Arthropoda</taxon>
        <taxon>Hexapoda</taxon>
        <taxon>Insecta</taxon>
        <taxon>Pterygota</taxon>
        <taxon>Neoptera</taxon>
        <taxon>Endopterygota</taxon>
        <taxon>Diptera</taxon>
        <taxon>Brachycera</taxon>
        <taxon>Muscomorpha</taxon>
        <taxon>Ephydroidea</taxon>
        <taxon>Drosophilidae</taxon>
        <taxon>Drosophila</taxon>
        <taxon>Sophophora</taxon>
    </lineage>
</organism>
<feature type="domain" description="PiggyBac transposable element-derived protein 4 C-terminal zinc-finger" evidence="2">
    <location>
        <begin position="628"/>
        <end position="681"/>
    </location>
</feature>